<name>A0AAD6HUY3_9EURO</name>
<feature type="compositionally biased region" description="Acidic residues" evidence="1">
    <location>
        <begin position="148"/>
        <end position="165"/>
    </location>
</feature>
<sequence>MVRLPKTLRTHSEADQVQRIMDSLDASLARDLLPLDTSLIRSNLLPLDTSLSAFLETIDWQDKIQSVGRASRTHRQLQASQSSQKANTKQSPIAPESKEGPASAASDQFCTQGCPNSSREALLPLSSSRLRSHDQDTNPGYGEAGDRDGDDEADDTEDDNAASYV</sequence>
<gene>
    <name evidence="2" type="ORF">N7493_001325</name>
</gene>
<proteinExistence type="predicted"/>
<dbReference type="Proteomes" id="UP001215712">
    <property type="component" value="Unassembled WGS sequence"/>
</dbReference>
<keyword evidence="3" id="KW-1185">Reference proteome</keyword>
<evidence type="ECO:0000313" key="2">
    <source>
        <dbReference type="EMBL" id="KAJ5738170.1"/>
    </source>
</evidence>
<accession>A0AAD6HUY3</accession>
<protein>
    <submittedName>
        <fullName evidence="2">Uncharacterized protein</fullName>
    </submittedName>
</protein>
<feature type="compositionally biased region" description="Low complexity" evidence="1">
    <location>
        <begin position="117"/>
        <end position="129"/>
    </location>
</feature>
<dbReference type="EMBL" id="JAQJAN010000002">
    <property type="protein sequence ID" value="KAJ5738170.1"/>
    <property type="molecule type" value="Genomic_DNA"/>
</dbReference>
<evidence type="ECO:0000313" key="3">
    <source>
        <dbReference type="Proteomes" id="UP001215712"/>
    </source>
</evidence>
<organism evidence="2 3">
    <name type="scientific">Penicillium malachiteum</name>
    <dbReference type="NCBI Taxonomy" id="1324776"/>
    <lineage>
        <taxon>Eukaryota</taxon>
        <taxon>Fungi</taxon>
        <taxon>Dikarya</taxon>
        <taxon>Ascomycota</taxon>
        <taxon>Pezizomycotina</taxon>
        <taxon>Eurotiomycetes</taxon>
        <taxon>Eurotiomycetidae</taxon>
        <taxon>Eurotiales</taxon>
        <taxon>Aspergillaceae</taxon>
        <taxon>Penicillium</taxon>
    </lineage>
</organism>
<comment type="caution">
    <text evidence="2">The sequence shown here is derived from an EMBL/GenBank/DDBJ whole genome shotgun (WGS) entry which is preliminary data.</text>
</comment>
<reference evidence="2" key="1">
    <citation type="journal article" date="2023" name="IMA Fungus">
        <title>Comparative genomic study of the Penicillium genus elucidates a diverse pangenome and 15 lateral gene transfer events.</title>
        <authorList>
            <person name="Petersen C."/>
            <person name="Sorensen T."/>
            <person name="Nielsen M.R."/>
            <person name="Sondergaard T.E."/>
            <person name="Sorensen J.L."/>
            <person name="Fitzpatrick D.A."/>
            <person name="Frisvad J.C."/>
            <person name="Nielsen K.L."/>
        </authorList>
    </citation>
    <scope>NUCLEOTIDE SEQUENCE</scope>
    <source>
        <strain evidence="2">IBT 17514</strain>
    </source>
</reference>
<feature type="region of interest" description="Disordered" evidence="1">
    <location>
        <begin position="66"/>
        <end position="165"/>
    </location>
</feature>
<feature type="compositionally biased region" description="Polar residues" evidence="1">
    <location>
        <begin position="105"/>
        <end position="116"/>
    </location>
</feature>
<dbReference type="AlphaFoldDB" id="A0AAD6HUY3"/>
<feature type="compositionally biased region" description="Polar residues" evidence="1">
    <location>
        <begin position="76"/>
        <end position="91"/>
    </location>
</feature>
<evidence type="ECO:0000256" key="1">
    <source>
        <dbReference type="SAM" id="MobiDB-lite"/>
    </source>
</evidence>
<reference evidence="2" key="2">
    <citation type="submission" date="2023-01" db="EMBL/GenBank/DDBJ databases">
        <authorList>
            <person name="Petersen C."/>
        </authorList>
    </citation>
    <scope>NUCLEOTIDE SEQUENCE</scope>
    <source>
        <strain evidence="2">IBT 17514</strain>
    </source>
</reference>